<reference evidence="1" key="1">
    <citation type="submission" date="2019-10" db="EMBL/GenBank/DDBJ databases">
        <authorList>
            <consortium name="Genoscope - CEA"/>
            <person name="William W."/>
        </authorList>
    </citation>
    <scope>NUCLEOTIDE SEQUENCE [LARGE SCALE GENOMIC DNA]</scope>
    <source>
        <strain evidence="1">BBR_PRJEB10994</strain>
    </source>
</reference>
<organism evidence="1 2">
    <name type="scientific">Planktothrix paucivesiculata PCC 9631</name>
    <dbReference type="NCBI Taxonomy" id="671071"/>
    <lineage>
        <taxon>Bacteria</taxon>
        <taxon>Bacillati</taxon>
        <taxon>Cyanobacteriota</taxon>
        <taxon>Cyanophyceae</taxon>
        <taxon>Oscillatoriophycideae</taxon>
        <taxon>Oscillatoriales</taxon>
        <taxon>Microcoleaceae</taxon>
        <taxon>Planktothrix</taxon>
    </lineage>
</organism>
<accession>A0A7Z9BSN8</accession>
<comment type="caution">
    <text evidence="1">The sequence shown here is derived from an EMBL/GenBank/DDBJ whole genome shotgun (WGS) entry which is preliminary data.</text>
</comment>
<protein>
    <submittedName>
        <fullName evidence="1">Uncharacterized protein</fullName>
    </submittedName>
</protein>
<proteinExistence type="predicted"/>
<dbReference type="EMBL" id="CZCS02000163">
    <property type="protein sequence ID" value="VXD17015.1"/>
    <property type="molecule type" value="Genomic_DNA"/>
</dbReference>
<dbReference type="Proteomes" id="UP000182190">
    <property type="component" value="Unassembled WGS sequence"/>
</dbReference>
<dbReference type="AlphaFoldDB" id="A0A7Z9BSN8"/>
<keyword evidence="2" id="KW-1185">Reference proteome</keyword>
<gene>
    <name evidence="1" type="ORF">PL9631_250138</name>
</gene>
<evidence type="ECO:0000313" key="2">
    <source>
        <dbReference type="Proteomes" id="UP000182190"/>
    </source>
</evidence>
<sequence length="76" mass="8532">MLEELLSLQHTQLSQQQDLLGIVAELKNTLSSLSTSTPSQDMKHLKNLLNQLQHYWSQPTSVYPVSMTSALMFGLS</sequence>
<name>A0A7Z9BSN8_9CYAN</name>
<evidence type="ECO:0000313" key="1">
    <source>
        <dbReference type="EMBL" id="VXD17015.1"/>
    </source>
</evidence>